<name>A0AAN7NHR5_MYCAM</name>
<dbReference type="EMBL" id="JAUNZN010000002">
    <property type="protein sequence ID" value="KAK4826139.1"/>
    <property type="molecule type" value="Genomic_DNA"/>
</dbReference>
<dbReference type="Proteomes" id="UP001333110">
    <property type="component" value="Unassembled WGS sequence"/>
</dbReference>
<comment type="caution">
    <text evidence="1">The sequence shown here is derived from an EMBL/GenBank/DDBJ whole genome shotgun (WGS) entry which is preliminary data.</text>
</comment>
<accession>A0AAN7NHR5</accession>
<evidence type="ECO:0008006" key="3">
    <source>
        <dbReference type="Google" id="ProtNLM"/>
    </source>
</evidence>
<dbReference type="PANTHER" id="PTHR33332">
    <property type="entry name" value="REVERSE TRANSCRIPTASE DOMAIN-CONTAINING PROTEIN"/>
    <property type="match status" value="1"/>
</dbReference>
<protein>
    <recommendedName>
        <fullName evidence="3">Rna-directed dna polymerase from mobile element jockey-like</fullName>
    </recommendedName>
</protein>
<organism evidence="1 2">
    <name type="scientific">Mycteria americana</name>
    <name type="common">Wood stork</name>
    <dbReference type="NCBI Taxonomy" id="33587"/>
    <lineage>
        <taxon>Eukaryota</taxon>
        <taxon>Metazoa</taxon>
        <taxon>Chordata</taxon>
        <taxon>Craniata</taxon>
        <taxon>Vertebrata</taxon>
        <taxon>Euteleostomi</taxon>
        <taxon>Archelosauria</taxon>
        <taxon>Archosauria</taxon>
        <taxon>Dinosauria</taxon>
        <taxon>Saurischia</taxon>
        <taxon>Theropoda</taxon>
        <taxon>Coelurosauria</taxon>
        <taxon>Aves</taxon>
        <taxon>Neognathae</taxon>
        <taxon>Neoaves</taxon>
        <taxon>Aequornithes</taxon>
        <taxon>Ciconiiformes</taxon>
        <taxon>Ciconiidae</taxon>
        <taxon>Mycteria</taxon>
    </lineage>
</organism>
<proteinExistence type="predicted"/>
<dbReference type="AlphaFoldDB" id="A0AAN7NHR5"/>
<evidence type="ECO:0000313" key="2">
    <source>
        <dbReference type="Proteomes" id="UP001333110"/>
    </source>
</evidence>
<gene>
    <name evidence="1" type="ORF">QYF61_005712</name>
</gene>
<sequence length="248" mass="28136">MELNLTRDVKGSQKGFYEYVGDKRNTRENVRLLLKKTGDLVTQDVEKAEVLNAFFTSVFTSKTSLLESQVQETWGKAWSKEYVPTVEEDQDREYLSKLDMHKSTGPDGMHPQRKANVTPIIKKGKKEDPENYRLMEKNGLEGQRVRWTENWLNGQVQKMVVGGTKSSWRPVTSGVPQGSILGPVLLNTFINDEDDVTECTFSKSADDTELGRVADMPEGPAAIQSDHNRLEKWADKNVLKFNKGHKDD</sequence>
<evidence type="ECO:0000313" key="1">
    <source>
        <dbReference type="EMBL" id="KAK4826139.1"/>
    </source>
</evidence>
<reference evidence="1 2" key="1">
    <citation type="journal article" date="2023" name="J. Hered.">
        <title>Chromosome-level genome of the wood stork (Mycteria americana) provides insight into avian chromosome evolution.</title>
        <authorList>
            <person name="Flamio R. Jr."/>
            <person name="Ramstad K.M."/>
        </authorList>
    </citation>
    <scope>NUCLEOTIDE SEQUENCE [LARGE SCALE GENOMIC DNA]</scope>
    <source>
        <strain evidence="1">JAX WOST 10</strain>
    </source>
</reference>
<keyword evidence="2" id="KW-1185">Reference proteome</keyword>